<comment type="caution">
    <text evidence="1">The sequence shown here is derived from an EMBL/GenBank/DDBJ whole genome shotgun (WGS) entry which is preliminary data.</text>
</comment>
<accession>A0AAU9QL72</accession>
<gene>
    <name evidence="1" type="ORF">THF1A12_200122</name>
</gene>
<organism evidence="1 2">
    <name type="scientific">Vibrio jasicida</name>
    <dbReference type="NCBI Taxonomy" id="766224"/>
    <lineage>
        <taxon>Bacteria</taxon>
        <taxon>Pseudomonadati</taxon>
        <taxon>Pseudomonadota</taxon>
        <taxon>Gammaproteobacteria</taxon>
        <taxon>Vibrionales</taxon>
        <taxon>Vibrionaceae</taxon>
        <taxon>Vibrio</taxon>
    </lineage>
</organism>
<evidence type="ECO:0000313" key="1">
    <source>
        <dbReference type="EMBL" id="CAH1588975.1"/>
    </source>
</evidence>
<evidence type="ECO:0000313" key="2">
    <source>
        <dbReference type="Proteomes" id="UP001295462"/>
    </source>
</evidence>
<protein>
    <submittedName>
        <fullName evidence="1">Uncharacterized protein</fullName>
    </submittedName>
</protein>
<dbReference type="Proteomes" id="UP001295462">
    <property type="component" value="Unassembled WGS sequence"/>
</dbReference>
<sequence>MRFRFRSAKDMPTMATYFRERVAHSDNKLEVMALVTMNDFFNW</sequence>
<reference evidence="1" key="1">
    <citation type="submission" date="2022-01" db="EMBL/GenBank/DDBJ databases">
        <authorList>
            <person name="Lagorce A."/>
        </authorList>
    </citation>
    <scope>NUCLEOTIDE SEQUENCE</scope>
    <source>
        <strain evidence="1">Th15_F1_A12</strain>
    </source>
</reference>
<dbReference type="RefSeq" id="WP_258070517.1">
    <property type="nucleotide sequence ID" value="NZ_CAJFAE010000010.1"/>
</dbReference>
<dbReference type="EMBL" id="CAKMUD010000073">
    <property type="protein sequence ID" value="CAH1588975.1"/>
    <property type="molecule type" value="Genomic_DNA"/>
</dbReference>
<name>A0AAU9QL72_9VIBR</name>
<dbReference type="AlphaFoldDB" id="A0AAU9QL72"/>
<proteinExistence type="predicted"/>